<proteinExistence type="predicted"/>
<evidence type="ECO:0000313" key="1">
    <source>
        <dbReference type="EMBL" id="CDW48650.1"/>
    </source>
</evidence>
<feature type="non-terminal residue" evidence="1">
    <location>
        <position position="39"/>
    </location>
</feature>
<sequence>MFGEEEALTVKTSCMISYYLKHYRRNLYYLYRPNRPLLS</sequence>
<organism evidence="1">
    <name type="scientific">Lepeophtheirus salmonis</name>
    <name type="common">Salmon louse</name>
    <name type="synonym">Caligus salmonis</name>
    <dbReference type="NCBI Taxonomy" id="72036"/>
    <lineage>
        <taxon>Eukaryota</taxon>
        <taxon>Metazoa</taxon>
        <taxon>Ecdysozoa</taxon>
        <taxon>Arthropoda</taxon>
        <taxon>Crustacea</taxon>
        <taxon>Multicrustacea</taxon>
        <taxon>Hexanauplia</taxon>
        <taxon>Copepoda</taxon>
        <taxon>Siphonostomatoida</taxon>
        <taxon>Caligidae</taxon>
        <taxon>Lepeophtheirus</taxon>
    </lineage>
</organism>
<dbReference type="EMBL" id="HACA01031289">
    <property type="protein sequence ID" value="CDW48650.1"/>
    <property type="molecule type" value="Transcribed_RNA"/>
</dbReference>
<dbReference type="AlphaFoldDB" id="A0A0K2VE49"/>
<name>A0A0K2VE49_LEPSM</name>
<accession>A0A0K2VE49</accession>
<reference evidence="1" key="1">
    <citation type="submission" date="2014-05" db="EMBL/GenBank/DDBJ databases">
        <authorList>
            <person name="Chronopoulou M."/>
        </authorList>
    </citation>
    <scope>NUCLEOTIDE SEQUENCE</scope>
    <source>
        <tissue evidence="1">Whole organism</tissue>
    </source>
</reference>
<protein>
    <submittedName>
        <fullName evidence="1">Uncharacterized protein</fullName>
    </submittedName>
</protein>